<dbReference type="Proteomes" id="UP000016923">
    <property type="component" value="Unassembled WGS sequence"/>
</dbReference>
<dbReference type="HOGENOM" id="CLU_023194_19_0_1"/>
<evidence type="ECO:0000256" key="2">
    <source>
        <dbReference type="ARBA" id="ARBA00023002"/>
    </source>
</evidence>
<dbReference type="OrthoDB" id="2129491at2759"/>
<name>S3C8Z3_OPHP1</name>
<dbReference type="AlphaFoldDB" id="S3C8Z3"/>
<feature type="domain" description="Gfo/Idh/MocA-like oxidoreductase N-terminal" evidence="3">
    <location>
        <begin position="4"/>
        <end position="126"/>
    </location>
</feature>
<dbReference type="OMA" id="HADSHFD"/>
<dbReference type="SUPFAM" id="SSF51735">
    <property type="entry name" value="NAD(P)-binding Rossmann-fold domains"/>
    <property type="match status" value="1"/>
</dbReference>
<comment type="similarity">
    <text evidence="1">Belongs to the Gfo/Idh/MocA family.</text>
</comment>
<organism evidence="5 6">
    <name type="scientific">Ophiostoma piceae (strain UAMH 11346)</name>
    <name type="common">Sap stain fungus</name>
    <dbReference type="NCBI Taxonomy" id="1262450"/>
    <lineage>
        <taxon>Eukaryota</taxon>
        <taxon>Fungi</taxon>
        <taxon>Dikarya</taxon>
        <taxon>Ascomycota</taxon>
        <taxon>Pezizomycotina</taxon>
        <taxon>Sordariomycetes</taxon>
        <taxon>Sordariomycetidae</taxon>
        <taxon>Ophiostomatales</taxon>
        <taxon>Ophiostomataceae</taxon>
        <taxon>Ophiostoma</taxon>
    </lineage>
</organism>
<dbReference type="VEuPathDB" id="FungiDB:F503_04022"/>
<dbReference type="InterPro" id="IPR055170">
    <property type="entry name" value="GFO_IDH_MocA-like_dom"/>
</dbReference>
<evidence type="ECO:0000256" key="1">
    <source>
        <dbReference type="ARBA" id="ARBA00010928"/>
    </source>
</evidence>
<dbReference type="eggNOG" id="KOG2742">
    <property type="taxonomic scope" value="Eukaryota"/>
</dbReference>
<dbReference type="GO" id="GO:0016491">
    <property type="term" value="F:oxidoreductase activity"/>
    <property type="evidence" value="ECO:0007669"/>
    <property type="project" value="UniProtKB-KW"/>
</dbReference>
<dbReference type="Gene3D" id="3.40.50.720">
    <property type="entry name" value="NAD(P)-binding Rossmann-like Domain"/>
    <property type="match status" value="1"/>
</dbReference>
<accession>S3C8Z3</accession>
<dbReference type="Pfam" id="PF22725">
    <property type="entry name" value="GFO_IDH_MocA_C3"/>
    <property type="match status" value="1"/>
</dbReference>
<keyword evidence="2" id="KW-0560">Oxidoreductase</keyword>
<dbReference type="InterPro" id="IPR036291">
    <property type="entry name" value="NAD(P)-bd_dom_sf"/>
</dbReference>
<dbReference type="STRING" id="1262450.S3C8Z3"/>
<sequence length="380" mass="41983">MDPVKIGIIGFGKSANCFHLPFILPNKDIEVYAFLQRAPASAAKTQMYGHCTDKYPQAKHYQTAKSFFADPNIEVVIVTSTIHETFAKQALEAGKHVAVEKPFTPSTAIADELIALAKAKGKILTVFQNRRLDSDFRTVQHLLAQNALGDVLEAEIHIDVDPPAAPWTDAYVDKAYEPGLGSIFEVGSHTLDQALTLFGKPAFVTAFMRSYRDDGTFVDADVHDSYTLVLEYDGAQKGQLVTVKTNIASVMKDQLRFWVRGKTGTFLKFGLCPQADRALASPSVPADDPLYGTENERIWGTLTTKTKVDASQTLDDDTGFYTGKYPSLPGYYRGYYENLVDAVRGKAEIAVKPEQSRAGIRLMELARQSHETRATVAWSE</sequence>
<dbReference type="PANTHER" id="PTHR43708:SF5">
    <property type="entry name" value="CONSERVED EXPRESSED OXIDOREDUCTASE (EUROFUNG)-RELATED"/>
    <property type="match status" value="1"/>
</dbReference>
<evidence type="ECO:0000313" key="5">
    <source>
        <dbReference type="EMBL" id="EPE02673.1"/>
    </source>
</evidence>
<dbReference type="Gene3D" id="3.30.360.10">
    <property type="entry name" value="Dihydrodipicolinate Reductase, domain 2"/>
    <property type="match status" value="1"/>
</dbReference>
<keyword evidence="6" id="KW-1185">Reference proteome</keyword>
<proteinExistence type="inferred from homology"/>
<evidence type="ECO:0000313" key="6">
    <source>
        <dbReference type="Proteomes" id="UP000016923"/>
    </source>
</evidence>
<reference evidence="5 6" key="1">
    <citation type="journal article" date="2013" name="BMC Genomics">
        <title>The genome and transcriptome of the pine saprophyte Ophiostoma piceae, and a comparison with the bark beetle-associated pine pathogen Grosmannia clavigera.</title>
        <authorList>
            <person name="Haridas S."/>
            <person name="Wang Y."/>
            <person name="Lim L."/>
            <person name="Massoumi Alamouti S."/>
            <person name="Jackman S."/>
            <person name="Docking R."/>
            <person name="Robertson G."/>
            <person name="Birol I."/>
            <person name="Bohlmann J."/>
            <person name="Breuil C."/>
        </authorList>
    </citation>
    <scope>NUCLEOTIDE SEQUENCE [LARGE SCALE GENOMIC DNA]</scope>
    <source>
        <strain evidence="5 6">UAMH 11346</strain>
    </source>
</reference>
<protein>
    <submittedName>
        <fullName evidence="5">Oxidoreductase domain-containing protein</fullName>
    </submittedName>
</protein>
<feature type="domain" description="GFO/IDH/MocA-like oxidoreductase" evidence="4">
    <location>
        <begin position="136"/>
        <end position="266"/>
    </location>
</feature>
<dbReference type="Pfam" id="PF01408">
    <property type="entry name" value="GFO_IDH_MocA"/>
    <property type="match status" value="1"/>
</dbReference>
<dbReference type="GO" id="GO:0000166">
    <property type="term" value="F:nucleotide binding"/>
    <property type="evidence" value="ECO:0007669"/>
    <property type="project" value="InterPro"/>
</dbReference>
<dbReference type="PANTHER" id="PTHR43708">
    <property type="entry name" value="CONSERVED EXPRESSED OXIDOREDUCTASE (EUROFUNG)"/>
    <property type="match status" value="1"/>
</dbReference>
<dbReference type="InterPro" id="IPR051317">
    <property type="entry name" value="Gfo/Idh/MocA_oxidoreduct"/>
</dbReference>
<gene>
    <name evidence="5" type="ORF">F503_04022</name>
</gene>
<dbReference type="EMBL" id="KE148175">
    <property type="protein sequence ID" value="EPE02673.1"/>
    <property type="molecule type" value="Genomic_DNA"/>
</dbReference>
<evidence type="ECO:0000259" key="4">
    <source>
        <dbReference type="Pfam" id="PF22725"/>
    </source>
</evidence>
<dbReference type="InterPro" id="IPR000683">
    <property type="entry name" value="Gfo/Idh/MocA-like_OxRdtase_N"/>
</dbReference>
<evidence type="ECO:0000259" key="3">
    <source>
        <dbReference type="Pfam" id="PF01408"/>
    </source>
</evidence>